<sequence length="59" mass="6760">MPVNDDVFAALAHPARREVLGILSTDREPRASLEAAPLREVTDWLSPYERYWRAGHSRI</sequence>
<dbReference type="Proteomes" id="UP000076321">
    <property type="component" value="Unassembled WGS sequence"/>
</dbReference>
<evidence type="ECO:0000313" key="1">
    <source>
        <dbReference type="EMBL" id="KZB88035.1"/>
    </source>
</evidence>
<dbReference type="EMBL" id="LOBU02000022">
    <property type="protein sequence ID" value="OKA04463.1"/>
    <property type="molecule type" value="Genomic_DNA"/>
</dbReference>
<comment type="caution">
    <text evidence="1">The sequence shown here is derived from an EMBL/GenBank/DDBJ whole genome shotgun (WGS) entry which is preliminary data.</text>
</comment>
<organism evidence="1 3">
    <name type="scientific">Amycolatopsis regifaucium</name>
    <dbReference type="NCBI Taxonomy" id="546365"/>
    <lineage>
        <taxon>Bacteria</taxon>
        <taxon>Bacillati</taxon>
        <taxon>Actinomycetota</taxon>
        <taxon>Actinomycetes</taxon>
        <taxon>Pseudonocardiales</taxon>
        <taxon>Pseudonocardiaceae</taxon>
        <taxon>Amycolatopsis</taxon>
    </lineage>
</organism>
<reference evidence="1 3" key="1">
    <citation type="submission" date="2015-12" db="EMBL/GenBank/DDBJ databases">
        <title>Amycolatopsis regifaucium genome sequencing and assembly.</title>
        <authorList>
            <person name="Mayilraj S."/>
        </authorList>
    </citation>
    <scope>NUCLEOTIDE SEQUENCE [LARGE SCALE GENOMIC DNA]</scope>
    <source>
        <strain evidence="1 3">GY080</strain>
    </source>
</reference>
<keyword evidence="4" id="KW-1185">Reference proteome</keyword>
<name>A0A154MUS3_9PSEU</name>
<reference evidence="2 4" key="2">
    <citation type="submission" date="2016-11" db="EMBL/GenBank/DDBJ databases">
        <title>Genome sequencing of Amycolatopsis regifaucium.</title>
        <authorList>
            <person name="Mayilraj S."/>
            <person name="Kaur N."/>
        </authorList>
    </citation>
    <scope>NUCLEOTIDE SEQUENCE [LARGE SCALE GENOMIC DNA]</scope>
    <source>
        <strain evidence="2 4">GY080</strain>
    </source>
</reference>
<evidence type="ECO:0000313" key="4">
    <source>
        <dbReference type="Proteomes" id="UP000186883"/>
    </source>
</evidence>
<proteinExistence type="predicted"/>
<dbReference type="RefSeq" id="WP_061986420.1">
    <property type="nucleotide sequence ID" value="NZ_FOPQ01000004.1"/>
</dbReference>
<evidence type="ECO:0000313" key="3">
    <source>
        <dbReference type="Proteomes" id="UP000076321"/>
    </source>
</evidence>
<dbReference type="OrthoDB" id="9806976at2"/>
<evidence type="ECO:0000313" key="2">
    <source>
        <dbReference type="EMBL" id="OKA04463.1"/>
    </source>
</evidence>
<accession>A0A154MUS3</accession>
<gene>
    <name evidence="2" type="ORF">ATP06_0231660</name>
    <name evidence="1" type="ORF">AVL48_18845</name>
</gene>
<dbReference type="EMBL" id="LQCI01000002">
    <property type="protein sequence ID" value="KZB88035.1"/>
    <property type="molecule type" value="Genomic_DNA"/>
</dbReference>
<dbReference type="Proteomes" id="UP000186883">
    <property type="component" value="Unassembled WGS sequence"/>
</dbReference>
<protein>
    <recommendedName>
        <fullName evidence="5">ArsR family transcriptional regulator</fullName>
    </recommendedName>
</protein>
<dbReference type="AlphaFoldDB" id="A0A154MUS3"/>
<evidence type="ECO:0008006" key="5">
    <source>
        <dbReference type="Google" id="ProtNLM"/>
    </source>
</evidence>